<dbReference type="GO" id="GO:0005736">
    <property type="term" value="C:RNA polymerase I complex"/>
    <property type="evidence" value="ECO:0007669"/>
    <property type="project" value="UniProtKB-ARBA"/>
</dbReference>
<feature type="domain" description="RPA43 OB" evidence="9">
    <location>
        <begin position="195"/>
        <end position="300"/>
    </location>
</feature>
<name>A0A9P4QAK3_9PEZI</name>
<keyword evidence="5 7" id="KW-0804">Transcription</keyword>
<evidence type="ECO:0000256" key="6">
    <source>
        <dbReference type="ARBA" id="ARBA00023242"/>
    </source>
</evidence>
<evidence type="ECO:0000256" key="2">
    <source>
        <dbReference type="ARBA" id="ARBA00005930"/>
    </source>
</evidence>
<evidence type="ECO:0000256" key="3">
    <source>
        <dbReference type="ARBA" id="ARBA00022478"/>
    </source>
</evidence>
<dbReference type="GO" id="GO:0006362">
    <property type="term" value="P:transcription elongation by RNA polymerase I"/>
    <property type="evidence" value="ECO:0007669"/>
    <property type="project" value="UniProtKB-ARBA"/>
</dbReference>
<dbReference type="InterPro" id="IPR041178">
    <property type="entry name" value="RPA43_OB"/>
</dbReference>
<dbReference type="EMBL" id="MU003791">
    <property type="protein sequence ID" value="KAF2721376.1"/>
    <property type="molecule type" value="Genomic_DNA"/>
</dbReference>
<dbReference type="Pfam" id="PF17875">
    <property type="entry name" value="RPA43_OB"/>
    <property type="match status" value="1"/>
</dbReference>
<dbReference type="Gene3D" id="3.30.1490.120">
    <property type="entry name" value="RNA polymerase Rpb7-like, N-terminal domain"/>
    <property type="match status" value="1"/>
</dbReference>
<evidence type="ECO:0000313" key="11">
    <source>
        <dbReference type="Proteomes" id="UP000799441"/>
    </source>
</evidence>
<reference evidence="10" key="1">
    <citation type="journal article" date="2020" name="Stud. Mycol.">
        <title>101 Dothideomycetes genomes: a test case for predicting lifestyles and emergence of pathogens.</title>
        <authorList>
            <person name="Haridas S."/>
            <person name="Albert R."/>
            <person name="Binder M."/>
            <person name="Bloem J."/>
            <person name="Labutti K."/>
            <person name="Salamov A."/>
            <person name="Andreopoulos B."/>
            <person name="Baker S."/>
            <person name="Barry K."/>
            <person name="Bills G."/>
            <person name="Bluhm B."/>
            <person name="Cannon C."/>
            <person name="Castanera R."/>
            <person name="Culley D."/>
            <person name="Daum C."/>
            <person name="Ezra D."/>
            <person name="Gonzalez J."/>
            <person name="Henrissat B."/>
            <person name="Kuo A."/>
            <person name="Liang C."/>
            <person name="Lipzen A."/>
            <person name="Lutzoni F."/>
            <person name="Magnuson J."/>
            <person name="Mondo S."/>
            <person name="Nolan M."/>
            <person name="Ohm R."/>
            <person name="Pangilinan J."/>
            <person name="Park H.-J."/>
            <person name="Ramirez L."/>
            <person name="Alfaro M."/>
            <person name="Sun H."/>
            <person name="Tritt A."/>
            <person name="Yoshinaga Y."/>
            <person name="Zwiers L.-H."/>
            <person name="Turgeon B."/>
            <person name="Goodwin S."/>
            <person name="Spatafora J."/>
            <person name="Crous P."/>
            <person name="Grigoriev I."/>
        </authorList>
    </citation>
    <scope>NUCLEOTIDE SEQUENCE</scope>
    <source>
        <strain evidence="10">CBS 116435</strain>
    </source>
</reference>
<proteinExistence type="inferred from homology"/>
<keyword evidence="3 7" id="KW-0240">DNA-directed RNA polymerase</keyword>
<organism evidence="10 11">
    <name type="scientific">Polychaeton citri CBS 116435</name>
    <dbReference type="NCBI Taxonomy" id="1314669"/>
    <lineage>
        <taxon>Eukaryota</taxon>
        <taxon>Fungi</taxon>
        <taxon>Dikarya</taxon>
        <taxon>Ascomycota</taxon>
        <taxon>Pezizomycotina</taxon>
        <taxon>Dothideomycetes</taxon>
        <taxon>Dothideomycetidae</taxon>
        <taxon>Capnodiales</taxon>
        <taxon>Capnodiaceae</taxon>
        <taxon>Polychaeton</taxon>
    </lineage>
</organism>
<feature type="compositionally biased region" description="Basic and acidic residues" evidence="8">
    <location>
        <begin position="7"/>
        <end position="21"/>
    </location>
</feature>
<feature type="compositionally biased region" description="Basic and acidic residues" evidence="8">
    <location>
        <begin position="38"/>
        <end position="63"/>
    </location>
</feature>
<comment type="function">
    <text evidence="7">DNA-dependent RNA polymerase which catalyzes the transcription of DNA into RNA using the four ribonucleoside triphosphates as substrates.</text>
</comment>
<comment type="subcellular location">
    <subcellularLocation>
        <location evidence="1">Nucleus</location>
        <location evidence="1">Nucleolus</location>
    </subcellularLocation>
</comment>
<evidence type="ECO:0000313" key="10">
    <source>
        <dbReference type="EMBL" id="KAF2721376.1"/>
    </source>
</evidence>
<evidence type="ECO:0000256" key="4">
    <source>
        <dbReference type="ARBA" id="ARBA00022553"/>
    </source>
</evidence>
<evidence type="ECO:0000256" key="5">
    <source>
        <dbReference type="ARBA" id="ARBA00023163"/>
    </source>
</evidence>
<comment type="caution">
    <text evidence="10">The sequence shown here is derived from an EMBL/GenBank/DDBJ whole genome shotgun (WGS) entry which is preliminary data.</text>
</comment>
<accession>A0A9P4QAK3</accession>
<keyword evidence="6 7" id="KW-0539">Nucleus</keyword>
<dbReference type="InterPro" id="IPR045113">
    <property type="entry name" value="Rpb7-like"/>
</dbReference>
<evidence type="ECO:0000256" key="8">
    <source>
        <dbReference type="SAM" id="MobiDB-lite"/>
    </source>
</evidence>
<evidence type="ECO:0000256" key="1">
    <source>
        <dbReference type="ARBA" id="ARBA00004604"/>
    </source>
</evidence>
<comment type="similarity">
    <text evidence="2">Belongs to the eukaryotic RPA43 RNA polymerase subunit family.</text>
</comment>
<keyword evidence="11" id="KW-1185">Reference proteome</keyword>
<dbReference type="PANTHER" id="PTHR12709">
    <property type="entry name" value="DNA-DIRECTED RNA POLYMERASE II, III"/>
    <property type="match status" value="1"/>
</dbReference>
<dbReference type="FunFam" id="3.30.1490.120:FF:000004">
    <property type="entry name" value="RNA polymerase I subunit Rpa43"/>
    <property type="match status" value="1"/>
</dbReference>
<feature type="compositionally biased region" description="Polar residues" evidence="8">
    <location>
        <begin position="64"/>
        <end position="85"/>
    </location>
</feature>
<dbReference type="PANTHER" id="PTHR12709:SF5">
    <property type="entry name" value="DNA-DIRECTED RNA POLYMERASE I SUBUNIT RPA43"/>
    <property type="match status" value="1"/>
</dbReference>
<evidence type="ECO:0000259" key="9">
    <source>
        <dbReference type="Pfam" id="PF17875"/>
    </source>
</evidence>
<keyword evidence="4" id="KW-0597">Phosphoprotein</keyword>
<dbReference type="InterPro" id="IPR036898">
    <property type="entry name" value="RNA_pol_Rpb7-like_N_sf"/>
</dbReference>
<feature type="region of interest" description="Disordered" evidence="8">
    <location>
        <begin position="1"/>
        <end position="85"/>
    </location>
</feature>
<dbReference type="Gene3D" id="2.40.50.1060">
    <property type="match status" value="1"/>
</dbReference>
<protein>
    <recommendedName>
        <fullName evidence="7">DNA-directed RNA polymerase subunit</fullName>
    </recommendedName>
</protein>
<evidence type="ECO:0000256" key="7">
    <source>
        <dbReference type="RuleBase" id="RU369086"/>
    </source>
</evidence>
<gene>
    <name evidence="10" type="ORF">K431DRAFT_284974</name>
</gene>
<dbReference type="OrthoDB" id="10250504at2759"/>
<dbReference type="AlphaFoldDB" id="A0A9P4QAK3"/>
<dbReference type="GO" id="GO:0006361">
    <property type="term" value="P:transcription initiation at RNA polymerase I promoter"/>
    <property type="evidence" value="ECO:0007669"/>
    <property type="project" value="UniProtKB-ARBA"/>
</dbReference>
<dbReference type="Proteomes" id="UP000799441">
    <property type="component" value="Unassembled WGS sequence"/>
</dbReference>
<sequence>MSSEPVTPEKKSRKQRDDTGRKPSKKRKHEEQDAEAQTAKREDSPVKKQKKGKEEKKHSRSQEVESITISESQQQAGPASQSVATTKVIDDSDLESHSPYIQKTASLYLALSPVAYHFPLEGLCAEYLSPLLLTYYAPLEGVVLSYSNHRLSEHPSQGVITRSNAETKKPVLSRSVDEYAVTYVWLTADFTLFRPSKGTVLEGYVNLQNEGILGLMCYNYFNTGIERNRLPPDWKWISNGGESLEGKKRKVKADAPGDGYFVDGSGQNVEGRIVFRVRDFEAGVQSETGTGTINILGSLLSEAEDRKVDIEERERGKKKSKS</sequence>